<accession>A0A4Y3HQT3</accession>
<organism evidence="1 2">
    <name type="scientific">Vibrio inusitatus NBRC 102082</name>
    <dbReference type="NCBI Taxonomy" id="1219070"/>
    <lineage>
        <taxon>Bacteria</taxon>
        <taxon>Pseudomonadati</taxon>
        <taxon>Pseudomonadota</taxon>
        <taxon>Gammaproteobacteria</taxon>
        <taxon>Vibrionales</taxon>
        <taxon>Vibrionaceae</taxon>
        <taxon>Vibrio</taxon>
    </lineage>
</organism>
<dbReference type="InterPro" id="IPR004658">
    <property type="entry name" value="OMP_Slp"/>
</dbReference>
<reference evidence="1 2" key="1">
    <citation type="submission" date="2019-06" db="EMBL/GenBank/DDBJ databases">
        <title>Whole genome shotgun sequence of Vibrio inusitatus NBRC 102082.</title>
        <authorList>
            <person name="Hosoyama A."/>
            <person name="Uohara A."/>
            <person name="Ohji S."/>
            <person name="Ichikawa N."/>
        </authorList>
    </citation>
    <scope>NUCLEOTIDE SEQUENCE [LARGE SCALE GENOMIC DNA]</scope>
    <source>
        <strain evidence="1 2">NBRC 102082</strain>
    </source>
</reference>
<dbReference type="PROSITE" id="PS51257">
    <property type="entry name" value="PROKAR_LIPOPROTEIN"/>
    <property type="match status" value="1"/>
</dbReference>
<dbReference type="NCBIfam" id="TIGR00752">
    <property type="entry name" value="slp"/>
    <property type="match status" value="1"/>
</dbReference>
<dbReference type="EMBL" id="BJLF01000001">
    <property type="protein sequence ID" value="GEA49503.1"/>
    <property type="molecule type" value="Genomic_DNA"/>
</dbReference>
<name>A0A4Y3HQT3_9VIBR</name>
<sequence>MYRVFTALVLGLVLTGCSSLPDSLVSNNEKIVTDYGTWVNSAPEAISEVRLGGVIASITNLKTKTRLEIVNLPIAKDGKPDINVDPEGRYVAYVDGFIDPVTYAKGRLISVLGKPDGNETGKVGEYEYRFPVLNANGYHLWQIKETLIVHDEPLSMFPCRSLYCREVNYGPTTGHVVQSVE</sequence>
<comment type="caution">
    <text evidence="1">The sequence shown here is derived from an EMBL/GenBank/DDBJ whole genome shotgun (WGS) entry which is preliminary data.</text>
</comment>
<dbReference type="RefSeq" id="WP_141343856.1">
    <property type="nucleotide sequence ID" value="NZ_BJLF01000001.1"/>
</dbReference>
<keyword evidence="2" id="KW-1185">Reference proteome</keyword>
<gene>
    <name evidence="1" type="ORF">VIN01S_03070</name>
</gene>
<dbReference type="AlphaFoldDB" id="A0A4Y3HQT3"/>
<dbReference type="PIRSF" id="PIRSF004982">
    <property type="entry name" value="SlP"/>
    <property type="match status" value="1"/>
</dbReference>
<dbReference type="Proteomes" id="UP000318717">
    <property type="component" value="Unassembled WGS sequence"/>
</dbReference>
<keyword evidence="1" id="KW-0449">Lipoprotein</keyword>
<dbReference type="PANTHER" id="PTHR37530:SF1">
    <property type="entry name" value="OUTER MEMBRANE PROTEIN SLP"/>
    <property type="match status" value="1"/>
</dbReference>
<dbReference type="PANTHER" id="PTHR37530">
    <property type="entry name" value="OUTER MEMBRANE PROTEIN SLP"/>
    <property type="match status" value="1"/>
</dbReference>
<evidence type="ECO:0000313" key="1">
    <source>
        <dbReference type="EMBL" id="GEA49503.1"/>
    </source>
</evidence>
<dbReference type="GO" id="GO:0019867">
    <property type="term" value="C:outer membrane"/>
    <property type="evidence" value="ECO:0007669"/>
    <property type="project" value="InterPro"/>
</dbReference>
<protein>
    <submittedName>
        <fullName evidence="1">Starvation lipoprotein Slp</fullName>
    </submittedName>
</protein>
<dbReference type="OrthoDB" id="5295757at2"/>
<dbReference type="Pfam" id="PF03843">
    <property type="entry name" value="Slp"/>
    <property type="match status" value="1"/>
</dbReference>
<evidence type="ECO:0000313" key="2">
    <source>
        <dbReference type="Proteomes" id="UP000318717"/>
    </source>
</evidence>
<proteinExistence type="predicted"/>